<proteinExistence type="predicted"/>
<name>A0A7S3A998_9RHOD</name>
<sequence>MMHVVNENARVVNPTTSKMMFEAELKFPVKPAVRVSVASIPTKIPRNTRPRTKSHATMKHRGRFNSAMTRNAPKALYPETSRQAKKKQKGDGSGRRNATSTIKYSAVTEPLTYDM</sequence>
<dbReference type="AlphaFoldDB" id="A0A7S3A998"/>
<dbReference type="EMBL" id="HBHW01041193">
    <property type="protein sequence ID" value="CAE0063611.1"/>
    <property type="molecule type" value="Transcribed_RNA"/>
</dbReference>
<protein>
    <submittedName>
        <fullName evidence="2">Uncharacterized protein</fullName>
    </submittedName>
</protein>
<gene>
    <name evidence="2" type="ORF">RMAR00112_LOCUS31683</name>
</gene>
<accession>A0A7S3A998</accession>
<reference evidence="2" key="1">
    <citation type="submission" date="2021-01" db="EMBL/GenBank/DDBJ databases">
        <authorList>
            <person name="Corre E."/>
            <person name="Pelletier E."/>
            <person name="Niang G."/>
            <person name="Scheremetjew M."/>
            <person name="Finn R."/>
            <person name="Kale V."/>
            <person name="Holt S."/>
            <person name="Cochrane G."/>
            <person name="Meng A."/>
            <person name="Brown T."/>
            <person name="Cohen L."/>
        </authorList>
    </citation>
    <scope>NUCLEOTIDE SEQUENCE</scope>
    <source>
        <strain evidence="2">CCMP 769</strain>
    </source>
</reference>
<evidence type="ECO:0000313" key="2">
    <source>
        <dbReference type="EMBL" id="CAE0063611.1"/>
    </source>
</evidence>
<feature type="compositionally biased region" description="Basic residues" evidence="1">
    <location>
        <begin position="46"/>
        <end position="63"/>
    </location>
</feature>
<feature type="region of interest" description="Disordered" evidence="1">
    <location>
        <begin position="40"/>
        <end position="115"/>
    </location>
</feature>
<evidence type="ECO:0000256" key="1">
    <source>
        <dbReference type="SAM" id="MobiDB-lite"/>
    </source>
</evidence>
<organism evidence="2">
    <name type="scientific">Rhodosorus marinus</name>
    <dbReference type="NCBI Taxonomy" id="101924"/>
    <lineage>
        <taxon>Eukaryota</taxon>
        <taxon>Rhodophyta</taxon>
        <taxon>Stylonematophyceae</taxon>
        <taxon>Stylonematales</taxon>
        <taxon>Stylonemataceae</taxon>
        <taxon>Rhodosorus</taxon>
    </lineage>
</organism>